<dbReference type="InterPro" id="IPR018649">
    <property type="entry name" value="SHOCT"/>
</dbReference>
<dbReference type="Proteomes" id="UP001250214">
    <property type="component" value="Unassembled WGS sequence"/>
</dbReference>
<feature type="domain" description="SHOCT" evidence="1">
    <location>
        <begin position="65"/>
        <end position="86"/>
    </location>
</feature>
<dbReference type="RefSeq" id="WP_310912425.1">
    <property type="nucleotide sequence ID" value="NZ_JAVLVT010000005.1"/>
</dbReference>
<gene>
    <name evidence="2" type="ORF">RIF23_11210</name>
</gene>
<dbReference type="EMBL" id="JAVLVT010000005">
    <property type="protein sequence ID" value="MDS1270870.1"/>
    <property type="molecule type" value="Genomic_DNA"/>
</dbReference>
<sequence length="90" mass="9528">MCSTAQDAAMMGGMGMMGPGMMIGGLLVLLVLLAGVVAGAVWLIRGLGHRDTAGGAVQTPHSAAQEELRRRYAAGEIDREEYLQRKVDLE</sequence>
<dbReference type="Pfam" id="PF09851">
    <property type="entry name" value="SHOCT"/>
    <property type="match status" value="1"/>
</dbReference>
<comment type="caution">
    <text evidence="2">The sequence shown here is derived from an EMBL/GenBank/DDBJ whole genome shotgun (WGS) entry which is preliminary data.</text>
</comment>
<name>A0ABU2H7N8_9ACTN</name>
<reference evidence="3" key="1">
    <citation type="submission" date="2023-07" db="EMBL/GenBank/DDBJ databases">
        <title>Novel species in the genus Lipingzhangella isolated from Sambhar Salt Lake.</title>
        <authorList>
            <person name="Jiya N."/>
            <person name="Kajale S."/>
            <person name="Sharma A."/>
        </authorList>
    </citation>
    <scope>NUCLEOTIDE SEQUENCE [LARGE SCALE GENOMIC DNA]</scope>
    <source>
        <strain evidence="3">LS1_29</strain>
    </source>
</reference>
<evidence type="ECO:0000259" key="1">
    <source>
        <dbReference type="Pfam" id="PF09851"/>
    </source>
</evidence>
<accession>A0ABU2H7N8</accession>
<evidence type="ECO:0000313" key="3">
    <source>
        <dbReference type="Proteomes" id="UP001250214"/>
    </source>
</evidence>
<proteinExistence type="predicted"/>
<keyword evidence="3" id="KW-1185">Reference proteome</keyword>
<protein>
    <submittedName>
        <fullName evidence="2">SHOCT domain-containing protein</fullName>
    </submittedName>
</protein>
<evidence type="ECO:0000313" key="2">
    <source>
        <dbReference type="EMBL" id="MDS1270870.1"/>
    </source>
</evidence>
<organism evidence="2 3">
    <name type="scientific">Lipingzhangella rawalii</name>
    <dbReference type="NCBI Taxonomy" id="2055835"/>
    <lineage>
        <taxon>Bacteria</taxon>
        <taxon>Bacillati</taxon>
        <taxon>Actinomycetota</taxon>
        <taxon>Actinomycetes</taxon>
        <taxon>Streptosporangiales</taxon>
        <taxon>Nocardiopsidaceae</taxon>
        <taxon>Lipingzhangella</taxon>
    </lineage>
</organism>